<evidence type="ECO:0000313" key="2">
    <source>
        <dbReference type="EMBL" id="WAC03374.1"/>
    </source>
</evidence>
<proteinExistence type="predicted"/>
<evidence type="ECO:0000313" key="3">
    <source>
        <dbReference type="Proteomes" id="UP001164705"/>
    </source>
</evidence>
<feature type="signal peptide" evidence="1">
    <location>
        <begin position="1"/>
        <end position="24"/>
    </location>
</feature>
<dbReference type="KEGG" id="lnu:N7U66_07525"/>
<evidence type="ECO:0000256" key="1">
    <source>
        <dbReference type="SAM" id="SignalP"/>
    </source>
</evidence>
<sequence>MSKLWLSSLSLLVLLLAFSISEKAKPTILTGKVVGIMDGDTFKLLTKDSTTVKVRLANIDCPRKKASVFHEGKGICFSSYF</sequence>
<dbReference type="SUPFAM" id="SSF50199">
    <property type="entry name" value="Staphylococcal nuclease"/>
    <property type="match status" value="1"/>
</dbReference>
<keyword evidence="1" id="KW-0732">Signal</keyword>
<feature type="chain" id="PRO_5039199814" description="Nuclease" evidence="1">
    <location>
        <begin position="25"/>
        <end position="81"/>
    </location>
</feature>
<dbReference type="Proteomes" id="UP001164705">
    <property type="component" value="Chromosome"/>
</dbReference>
<dbReference type="AlphaFoldDB" id="A0A9E8MZZ6"/>
<organism evidence="2 3">
    <name type="scientific">Lacinutrix neustonica</name>
    <dbReference type="NCBI Taxonomy" id="2980107"/>
    <lineage>
        <taxon>Bacteria</taxon>
        <taxon>Pseudomonadati</taxon>
        <taxon>Bacteroidota</taxon>
        <taxon>Flavobacteriia</taxon>
        <taxon>Flavobacteriales</taxon>
        <taxon>Flavobacteriaceae</taxon>
        <taxon>Lacinutrix</taxon>
    </lineage>
</organism>
<evidence type="ECO:0008006" key="4">
    <source>
        <dbReference type="Google" id="ProtNLM"/>
    </source>
</evidence>
<dbReference type="EMBL" id="CP113088">
    <property type="protein sequence ID" value="WAC03374.1"/>
    <property type="molecule type" value="Genomic_DNA"/>
</dbReference>
<protein>
    <recommendedName>
        <fullName evidence="4">Nuclease</fullName>
    </recommendedName>
</protein>
<accession>A0A9E8MZZ6</accession>
<name>A0A9E8MZZ6_9FLAO</name>
<reference evidence="2" key="1">
    <citation type="submission" date="2022-11" db="EMBL/GenBank/DDBJ databases">
        <title>Lacinutrix neustonica HL-RS19T sp. nov., isolated from the surface microlayer sample of brackish Lake Shihwa.</title>
        <authorList>
            <person name="Choi J.Y."/>
            <person name="Hwang C.Y."/>
        </authorList>
    </citation>
    <scope>NUCLEOTIDE SEQUENCE</scope>
    <source>
        <strain evidence="2">HL-RS19</strain>
    </source>
</reference>
<dbReference type="InterPro" id="IPR035437">
    <property type="entry name" value="SNase_OB-fold_sf"/>
</dbReference>
<keyword evidence="3" id="KW-1185">Reference proteome</keyword>
<dbReference type="RefSeq" id="WP_267677955.1">
    <property type="nucleotide sequence ID" value="NZ_CP113088.1"/>
</dbReference>
<gene>
    <name evidence="2" type="ORF">N7U66_07525</name>
</gene>
<dbReference type="Gene3D" id="2.40.50.90">
    <property type="match status" value="1"/>
</dbReference>